<feature type="domain" description="Aminopeptidase N-like N-terminal" evidence="13">
    <location>
        <begin position="53"/>
        <end position="236"/>
    </location>
</feature>
<evidence type="ECO:0000256" key="4">
    <source>
        <dbReference type="ARBA" id="ARBA00022670"/>
    </source>
</evidence>
<evidence type="ECO:0000259" key="12">
    <source>
        <dbReference type="Pfam" id="PF11838"/>
    </source>
</evidence>
<dbReference type="Gene3D" id="2.60.40.1730">
    <property type="entry name" value="tricorn interacting facor f3 domain"/>
    <property type="match status" value="1"/>
</dbReference>
<evidence type="ECO:0000259" key="11">
    <source>
        <dbReference type="Pfam" id="PF01433"/>
    </source>
</evidence>
<dbReference type="InterPro" id="IPR034016">
    <property type="entry name" value="M1_APN-typ"/>
</dbReference>
<dbReference type="InterPro" id="IPR027268">
    <property type="entry name" value="Peptidase_M4/M1_CTD_sf"/>
</dbReference>
<dbReference type="InterPro" id="IPR024571">
    <property type="entry name" value="ERAP1-like_C_dom"/>
</dbReference>
<dbReference type="Gene3D" id="1.25.50.20">
    <property type="match status" value="1"/>
</dbReference>
<dbReference type="Gene3D" id="2.60.40.1910">
    <property type="match status" value="1"/>
</dbReference>
<dbReference type="CDD" id="cd09601">
    <property type="entry name" value="M1_APN-Q_like"/>
    <property type="match status" value="1"/>
</dbReference>
<comment type="cofactor">
    <cofactor evidence="9">
        <name>Zn(2+)</name>
        <dbReference type="ChEBI" id="CHEBI:29105"/>
    </cofactor>
    <text evidence="9">Binds 1 zinc ion per subunit.</text>
</comment>
<keyword evidence="8 9" id="KW-0482">Metalloprotease</keyword>
<evidence type="ECO:0000256" key="5">
    <source>
        <dbReference type="ARBA" id="ARBA00022723"/>
    </source>
</evidence>
<comment type="caution">
    <text evidence="14">The sequence shown here is derived from an EMBL/GenBank/DDBJ whole genome shotgun (WGS) entry which is preliminary data.</text>
</comment>
<dbReference type="InterPro" id="IPR050344">
    <property type="entry name" value="Peptidase_M1_aminopeptidases"/>
</dbReference>
<feature type="chain" id="PRO_5047096453" description="Aminopeptidase" evidence="10">
    <location>
        <begin position="37"/>
        <end position="909"/>
    </location>
</feature>
<dbReference type="EC" id="3.4.11.-" evidence="9"/>
<dbReference type="Pfam" id="PF17900">
    <property type="entry name" value="Peptidase_M1_N"/>
    <property type="match status" value="1"/>
</dbReference>
<evidence type="ECO:0000259" key="13">
    <source>
        <dbReference type="Pfam" id="PF17900"/>
    </source>
</evidence>
<dbReference type="InterPro" id="IPR042097">
    <property type="entry name" value="Aminopeptidase_N-like_N_sf"/>
</dbReference>
<evidence type="ECO:0000256" key="7">
    <source>
        <dbReference type="ARBA" id="ARBA00022833"/>
    </source>
</evidence>
<reference evidence="14" key="1">
    <citation type="submission" date="2022-04" db="EMBL/GenBank/DDBJ databases">
        <title>Genomic comparison of 19 strains of Xanthomonas nasturtii, a newly emerging watercress pathogen.</title>
        <authorList>
            <person name="Harrison J."/>
            <person name="Greer S."/>
            <person name="Hussain R."/>
            <person name="Lascelles D."/>
            <person name="Roberts M."/>
            <person name="Carter B."/>
            <person name="Bryning A."/>
            <person name="Carroll S."/>
            <person name="Aspin A."/>
            <person name="Cruz L."/>
            <person name="Cruz J."/>
            <person name="Grant M."/>
            <person name="Vicente J."/>
            <person name="Studholme D.J."/>
        </authorList>
    </citation>
    <scope>NUCLEOTIDE SEQUENCE</scope>
    <source>
        <strain evidence="14">10016B</strain>
    </source>
</reference>
<dbReference type="InterPro" id="IPR001930">
    <property type="entry name" value="Peptidase_M1"/>
</dbReference>
<dbReference type="SUPFAM" id="SSF63737">
    <property type="entry name" value="Leukotriene A4 hydrolase N-terminal domain"/>
    <property type="match status" value="1"/>
</dbReference>
<dbReference type="RefSeq" id="WP_249048350.1">
    <property type="nucleotide sequence ID" value="NZ_JAMBEC010000051.1"/>
</dbReference>
<evidence type="ECO:0000256" key="9">
    <source>
        <dbReference type="RuleBase" id="RU364040"/>
    </source>
</evidence>
<feature type="signal peptide" evidence="10">
    <location>
        <begin position="1"/>
        <end position="36"/>
    </location>
</feature>
<keyword evidence="3 9" id="KW-0031">Aminopeptidase</keyword>
<keyword evidence="7 9" id="KW-0862">Zinc</keyword>
<dbReference type="EMBL" id="JAMBED010000055">
    <property type="protein sequence ID" value="MCL1553093.1"/>
    <property type="molecule type" value="Genomic_DNA"/>
</dbReference>
<protein>
    <recommendedName>
        <fullName evidence="9">Aminopeptidase</fullName>
        <ecNumber evidence="9">3.4.11.-</ecNumber>
    </recommendedName>
</protein>
<keyword evidence="15" id="KW-1185">Reference proteome</keyword>
<dbReference type="PRINTS" id="PR00756">
    <property type="entry name" value="ALADIPTASE"/>
</dbReference>
<evidence type="ECO:0000256" key="3">
    <source>
        <dbReference type="ARBA" id="ARBA00022438"/>
    </source>
</evidence>
<evidence type="ECO:0000256" key="6">
    <source>
        <dbReference type="ARBA" id="ARBA00022801"/>
    </source>
</evidence>
<gene>
    <name evidence="14" type="ORF">M3O51_17730</name>
</gene>
<dbReference type="InterPro" id="IPR045357">
    <property type="entry name" value="Aminopeptidase_N-like_N"/>
</dbReference>
<dbReference type="Pfam" id="PF11838">
    <property type="entry name" value="ERAP1_C"/>
    <property type="match status" value="1"/>
</dbReference>
<evidence type="ECO:0000256" key="10">
    <source>
        <dbReference type="SAM" id="SignalP"/>
    </source>
</evidence>
<evidence type="ECO:0000313" key="15">
    <source>
        <dbReference type="Proteomes" id="UP001167357"/>
    </source>
</evidence>
<evidence type="ECO:0000256" key="1">
    <source>
        <dbReference type="ARBA" id="ARBA00000098"/>
    </source>
</evidence>
<keyword evidence="4 9" id="KW-0645">Protease</keyword>
<accession>A0ABT0LUS2</accession>
<proteinExistence type="inferred from homology"/>
<dbReference type="Pfam" id="PF01433">
    <property type="entry name" value="Peptidase_M1"/>
    <property type="match status" value="1"/>
</dbReference>
<dbReference type="Gene3D" id="1.10.390.10">
    <property type="entry name" value="Neutral Protease Domain 2"/>
    <property type="match status" value="1"/>
</dbReference>
<dbReference type="PANTHER" id="PTHR11533:SF174">
    <property type="entry name" value="PUROMYCIN-SENSITIVE AMINOPEPTIDASE-RELATED"/>
    <property type="match status" value="1"/>
</dbReference>
<comment type="catalytic activity">
    <reaction evidence="1">
        <text>Release of an N-terminal amino acid, Xaa-|-Yaa- from a peptide, amide or arylamide. Xaa is preferably Ala, but may be most amino acids including Pro (slow action). When a terminal hydrophobic residue is followed by a prolyl residue, the two may be released as an intact Xaa-Pro dipeptide.</text>
        <dbReference type="EC" id="3.4.11.2"/>
    </reaction>
</comment>
<keyword evidence="10" id="KW-0732">Signal</keyword>
<evidence type="ECO:0000256" key="2">
    <source>
        <dbReference type="ARBA" id="ARBA00010136"/>
    </source>
</evidence>
<evidence type="ECO:0000313" key="14">
    <source>
        <dbReference type="EMBL" id="MCL1553093.1"/>
    </source>
</evidence>
<sequence length="909" mass="98183">MVDFGGYRDRNCPCFVLPACLLAPSLLALCCGTALAQSSGEAVPNGRLPTWAVPERYSLSFKIDPEQAEFSGRTSIRVQLKQASDHLWLHGKELKVSKVTITPAQSKGKAKPLTARYVEADAQTGVVRLDFGRTLQPQTLTVDIVYSAPLNQQLQGLYQVKYQGKAYAMTQMEPISARYAFPGFDEPAFKTPFDLSLTVPSDDQALANTIATSTKPAGKGWKTVTFAPTVPLPTYLVAYAAGPWDVVDVAPMPATPQRPNPTPLRGIAAQGQGPRITPALDQTPAIIAALEDYYAFGYPFDKLDLVAAPDFSAGAMENPGFVTFRDWLLLLDKDSPAVNVQRSFNTNAHELAHQWTGDAVTMAWWDDLWLNEAFATWMQQKITMRLHPEYRANLDRITGAQYAMNNDSLVSARKIRQPITGNGDIETAFDGITYQKGAAVLAMFEAFVGEDVFREGMRAYIAKHKFANATADDLVDAIADAAGKGADFKAAFRSFLNQPGVPYLQTQVAREDGKTVVKLQQQRYLPLGSTGSTAQQWGVPVCVKYGKGKNQVGTACQMLADGSGSIVLEGAGKNTWVFPNARGAGYYRFSLPKQQLAALGKQIGQLDENEQLAYADAIDAAYRHGDADSDAVLAAIKQLAPAASAEVSTALVDRLVWIWQYQASTDAQRGALRKVAEQAYLPRLRQLGYTRRSGESVDDVALRSALSSLFGLRLQTPEVRKALLAQGDAVLAGGNGALDFSAANPDLLGSALAVTVQERGQAAVDALIAALRTQADPAQRNAMIDGLGTVQDPALLKQVRDFALTDAIKVGEMKSLLRRGHAVQASHASMWPWFTANFDRIVQRSGSFDGGGLPALGASGGCSVEEAERMEAFFKPRLGKLSGADRGMAQTGETIRLCAALKQAQTAKR</sequence>
<name>A0ABT0LUS2_9XANT</name>
<feature type="domain" description="ERAP1-like C-terminal" evidence="12">
    <location>
        <begin position="576"/>
        <end position="896"/>
    </location>
</feature>
<keyword evidence="5 9" id="KW-0479">Metal-binding</keyword>
<dbReference type="PANTHER" id="PTHR11533">
    <property type="entry name" value="PROTEASE M1 ZINC METALLOPROTEASE"/>
    <property type="match status" value="1"/>
</dbReference>
<keyword evidence="6 9" id="KW-0378">Hydrolase</keyword>
<dbReference type="InterPro" id="IPR014782">
    <property type="entry name" value="Peptidase_M1_dom"/>
</dbReference>
<organism evidence="14 15">
    <name type="scientific">Xanthomonas nasturtii</name>
    <dbReference type="NCBI Taxonomy" id="1843581"/>
    <lineage>
        <taxon>Bacteria</taxon>
        <taxon>Pseudomonadati</taxon>
        <taxon>Pseudomonadota</taxon>
        <taxon>Gammaproteobacteria</taxon>
        <taxon>Lysobacterales</taxon>
        <taxon>Lysobacteraceae</taxon>
        <taxon>Xanthomonas</taxon>
    </lineage>
</organism>
<feature type="domain" description="Peptidase M1 membrane alanine aminopeptidase" evidence="11">
    <location>
        <begin position="279"/>
        <end position="484"/>
    </location>
</feature>
<evidence type="ECO:0000256" key="8">
    <source>
        <dbReference type="ARBA" id="ARBA00023049"/>
    </source>
</evidence>
<comment type="similarity">
    <text evidence="2 9">Belongs to the peptidase M1 family.</text>
</comment>
<dbReference type="Proteomes" id="UP001167357">
    <property type="component" value="Unassembled WGS sequence"/>
</dbReference>
<dbReference type="SUPFAM" id="SSF55486">
    <property type="entry name" value="Metalloproteases ('zincins'), catalytic domain"/>
    <property type="match status" value="1"/>
</dbReference>